<dbReference type="EMBL" id="LDOU01000013">
    <property type="protein sequence ID" value="KLV08605.1"/>
    <property type="molecule type" value="Genomic_DNA"/>
</dbReference>
<dbReference type="RefSeq" id="WP_047885532.1">
    <property type="nucleotide sequence ID" value="NZ_CP071325.1"/>
</dbReference>
<dbReference type="Proteomes" id="UP000035909">
    <property type="component" value="Unassembled WGS sequence"/>
</dbReference>
<dbReference type="AlphaFoldDB" id="A0A0J1HA77"/>
<reference evidence="1 2" key="1">
    <citation type="submission" date="2015-05" db="EMBL/GenBank/DDBJ databases">
        <title>Photobacterium galathea sp. nov.</title>
        <authorList>
            <person name="Machado H."/>
            <person name="Gram L."/>
        </authorList>
    </citation>
    <scope>NUCLEOTIDE SEQUENCE [LARGE SCALE GENOMIC DNA]</scope>
    <source>
        <strain evidence="1 2">DSM 22954</strain>
    </source>
</reference>
<comment type="caution">
    <text evidence="1">The sequence shown here is derived from an EMBL/GenBank/DDBJ whole genome shotgun (WGS) entry which is preliminary data.</text>
</comment>
<sequence>MCGNIPIEAVTHETESIPRRILWGTPSDMLTKKSWRNDDVRLAEGHHLDESDLNNNVNTLTGVMDAQQVFGETSVILLQLRLAPDEYSI</sequence>
<gene>
    <name evidence="1" type="ORF">ABT57_12265</name>
</gene>
<protein>
    <submittedName>
        <fullName evidence="1">Uncharacterized protein</fullName>
    </submittedName>
</protein>
<keyword evidence="2" id="KW-1185">Reference proteome</keyword>
<evidence type="ECO:0000313" key="2">
    <source>
        <dbReference type="Proteomes" id="UP000035909"/>
    </source>
</evidence>
<name>A0A0J1HA77_9GAMM</name>
<dbReference type="PATRIC" id="fig|320778.3.peg.2674"/>
<accession>A0A0J1HA77</accession>
<organism evidence="1 2">
    <name type="scientific">Photobacterium ganghwense</name>
    <dbReference type="NCBI Taxonomy" id="320778"/>
    <lineage>
        <taxon>Bacteria</taxon>
        <taxon>Pseudomonadati</taxon>
        <taxon>Pseudomonadota</taxon>
        <taxon>Gammaproteobacteria</taxon>
        <taxon>Vibrionales</taxon>
        <taxon>Vibrionaceae</taxon>
        <taxon>Photobacterium</taxon>
    </lineage>
</organism>
<proteinExistence type="predicted"/>
<evidence type="ECO:0000313" key="1">
    <source>
        <dbReference type="EMBL" id="KLV08605.1"/>
    </source>
</evidence>